<gene>
    <name evidence="1" type="ORF">A1353_24365</name>
</gene>
<proteinExistence type="predicted"/>
<accession>A0A177LSJ0</accession>
<protein>
    <submittedName>
        <fullName evidence="1">Uncharacterized protein</fullName>
    </submittedName>
</protein>
<sequence>MVEVEAKVNHDEVGITVQRMPETKTSAGVLLRNNHFEPKCQNAEGLFPFFNEAQRTAGCFGGEKIIDKLTIDGKPWE</sequence>
<dbReference type="AlphaFoldDB" id="A0A177LSJ0"/>
<evidence type="ECO:0000313" key="2">
    <source>
        <dbReference type="Proteomes" id="UP000077763"/>
    </source>
</evidence>
<organism evidence="1 2">
    <name type="scientific">Methylomonas methanica</name>
    <dbReference type="NCBI Taxonomy" id="421"/>
    <lineage>
        <taxon>Bacteria</taxon>
        <taxon>Pseudomonadati</taxon>
        <taxon>Pseudomonadota</taxon>
        <taxon>Gammaproteobacteria</taxon>
        <taxon>Methylococcales</taxon>
        <taxon>Methylococcaceae</taxon>
        <taxon>Methylomonas</taxon>
    </lineage>
</organism>
<evidence type="ECO:0000313" key="1">
    <source>
        <dbReference type="EMBL" id="OAH96004.1"/>
    </source>
</evidence>
<comment type="caution">
    <text evidence="1">The sequence shown here is derived from an EMBL/GenBank/DDBJ whole genome shotgun (WGS) entry which is preliminary data.</text>
</comment>
<dbReference type="Proteomes" id="UP000077763">
    <property type="component" value="Unassembled WGS sequence"/>
</dbReference>
<reference evidence="1 2" key="1">
    <citation type="submission" date="2016-03" db="EMBL/GenBank/DDBJ databases">
        <authorList>
            <person name="Ploux O."/>
        </authorList>
    </citation>
    <scope>NUCLEOTIDE SEQUENCE [LARGE SCALE GENOMIC DNA]</scope>
    <source>
        <strain evidence="1 2">R-45371</strain>
    </source>
</reference>
<dbReference type="EMBL" id="LUUH01000120">
    <property type="protein sequence ID" value="OAH96004.1"/>
    <property type="molecule type" value="Genomic_DNA"/>
</dbReference>
<name>A0A177LSJ0_METMH</name>